<keyword evidence="9" id="KW-1185">Reference proteome</keyword>
<dbReference type="InterPro" id="IPR029035">
    <property type="entry name" value="DHS-like_NAD/FAD-binding_dom"/>
</dbReference>
<evidence type="ECO:0000256" key="2">
    <source>
        <dbReference type="ARBA" id="ARBA00023052"/>
    </source>
</evidence>
<dbReference type="Gene3D" id="3.40.50.970">
    <property type="match status" value="2"/>
</dbReference>
<dbReference type="GO" id="GO:0009099">
    <property type="term" value="P:L-valine biosynthetic process"/>
    <property type="evidence" value="ECO:0007669"/>
    <property type="project" value="TreeGrafter"/>
</dbReference>
<keyword evidence="2 3" id="KW-0786">Thiamine pyrophosphate</keyword>
<feature type="domain" description="Thiamine pyrophosphate enzyme TPP-binding" evidence="6">
    <location>
        <begin position="405"/>
        <end position="554"/>
    </location>
</feature>
<name>A0A2A5QWU9_9EURY</name>
<comment type="caution">
    <text evidence="8">The sequence shown here is derived from an EMBL/GenBank/DDBJ whole genome shotgun (WGS) entry which is preliminary data.</text>
</comment>
<proteinExistence type="inferred from homology"/>
<dbReference type="GO" id="GO:0030976">
    <property type="term" value="F:thiamine pyrophosphate binding"/>
    <property type="evidence" value="ECO:0007669"/>
    <property type="project" value="InterPro"/>
</dbReference>
<sequence>MRVSHAMVERLAAAGIDTVFGIPGTQTLPLNDAIERRDDIRHVMARHETAVTHQAWGYAETCGDPAGTLVVPGPGDMNAMNGLQNARNDCTPLVHIAVETDPEIRGGGGIHETPPETYDTVVKSNVVVDQPEGTAAALEAAIATAERPPKGPVRVGVPKRFLSLDRPVATPGEYSRESVSGVAEDDIDAATDLLAPAERPVIVAGGGVRAGNASAELRRVADRLGAPIVTTYKGKGVVPDGSGGYVAGTLAGSASPALLELLANADAALAVGTDFDAMTTRTWSVDLPADLVHVTLSPADLVHVTLSPADLVHVTLSPADLGNGYEPAVGVVADAADALSALEATLGDRDGGRADGSARERARRVRRATSRRLEELRGSSPPLTSVSALETIRDAVPRETIVTLDAGGFRVWALNAFEAAGPRSYVNPGSWATMGTGLPSGIGAQFANPDDDVVVLTGDGGLLMCVHELHTAVAEELPITVVVFVNEDYAIISDEADRAFELAADTYGWGDAPIDFTALAASFGMRAERAETPAAIESRLAAAISAAEPVLLAVPTDPAEPQASDWMGE</sequence>
<feature type="compositionally biased region" description="Basic residues" evidence="4">
    <location>
        <begin position="361"/>
        <end position="370"/>
    </location>
</feature>
<dbReference type="GO" id="GO:0044272">
    <property type="term" value="P:sulfur compound biosynthetic process"/>
    <property type="evidence" value="ECO:0007669"/>
    <property type="project" value="UniProtKB-ARBA"/>
</dbReference>
<dbReference type="InterPro" id="IPR045229">
    <property type="entry name" value="TPP_enz"/>
</dbReference>
<dbReference type="PANTHER" id="PTHR18968:SF167">
    <property type="entry name" value="ACETOLACTATE SYNTHASE LARGE SUBUNIT ILVB2-RELATED"/>
    <property type="match status" value="1"/>
</dbReference>
<reference evidence="8 9" key="1">
    <citation type="submission" date="2017-09" db="EMBL/GenBank/DDBJ databases">
        <title>Genome sequences of Natrinema ejinorence JCM 13890T.</title>
        <authorList>
            <person name="Roh S.W."/>
            <person name="Kim Y.B."/>
            <person name="Kim J.Y."/>
        </authorList>
    </citation>
    <scope>NUCLEOTIDE SEQUENCE [LARGE SCALE GENOMIC DNA]</scope>
    <source>
        <strain evidence="8 9">JCM 13890</strain>
    </source>
</reference>
<dbReference type="CDD" id="cd07035">
    <property type="entry name" value="TPP_PYR_POX_like"/>
    <property type="match status" value="1"/>
</dbReference>
<evidence type="ECO:0000313" key="9">
    <source>
        <dbReference type="Proteomes" id="UP000219689"/>
    </source>
</evidence>
<protein>
    <submittedName>
        <fullName evidence="8">Acetolactate synthase</fullName>
    </submittedName>
</protein>
<dbReference type="OrthoDB" id="6837at2157"/>
<dbReference type="Pfam" id="PF00205">
    <property type="entry name" value="TPP_enzyme_M"/>
    <property type="match status" value="1"/>
</dbReference>
<evidence type="ECO:0000259" key="7">
    <source>
        <dbReference type="Pfam" id="PF02776"/>
    </source>
</evidence>
<dbReference type="SUPFAM" id="SSF52467">
    <property type="entry name" value="DHS-like NAD/FAD-binding domain"/>
    <property type="match status" value="1"/>
</dbReference>
<gene>
    <name evidence="8" type="ORF">CP557_12560</name>
</gene>
<dbReference type="InterPro" id="IPR029061">
    <property type="entry name" value="THDP-binding"/>
</dbReference>
<dbReference type="InterPro" id="IPR012001">
    <property type="entry name" value="Thiamin_PyroP_enz_TPP-bd_dom"/>
</dbReference>
<dbReference type="SUPFAM" id="SSF52518">
    <property type="entry name" value="Thiamin diphosphate-binding fold (THDP-binding)"/>
    <property type="match status" value="2"/>
</dbReference>
<dbReference type="InterPro" id="IPR012000">
    <property type="entry name" value="Thiamin_PyroP_enz_cen_dom"/>
</dbReference>
<accession>A0A2A5QWU9</accession>
<evidence type="ECO:0000259" key="6">
    <source>
        <dbReference type="Pfam" id="PF02775"/>
    </source>
</evidence>
<dbReference type="AlphaFoldDB" id="A0A2A5QWU9"/>
<evidence type="ECO:0000256" key="3">
    <source>
        <dbReference type="RuleBase" id="RU362132"/>
    </source>
</evidence>
<dbReference type="CDD" id="cd00568">
    <property type="entry name" value="TPP_enzymes"/>
    <property type="match status" value="1"/>
</dbReference>
<dbReference type="Pfam" id="PF02775">
    <property type="entry name" value="TPP_enzyme_C"/>
    <property type="match status" value="1"/>
</dbReference>
<dbReference type="InterPro" id="IPR000399">
    <property type="entry name" value="TPP-bd_CS"/>
</dbReference>
<dbReference type="PANTHER" id="PTHR18968">
    <property type="entry name" value="THIAMINE PYROPHOSPHATE ENZYMES"/>
    <property type="match status" value="1"/>
</dbReference>
<dbReference type="Gene3D" id="3.40.50.1220">
    <property type="entry name" value="TPP-binding domain"/>
    <property type="match status" value="1"/>
</dbReference>
<dbReference type="InterPro" id="IPR011766">
    <property type="entry name" value="TPP_enzyme_TPP-bd"/>
</dbReference>
<evidence type="ECO:0000256" key="1">
    <source>
        <dbReference type="ARBA" id="ARBA00007812"/>
    </source>
</evidence>
<comment type="similarity">
    <text evidence="1 3">Belongs to the TPP enzyme family.</text>
</comment>
<dbReference type="PROSITE" id="PS00187">
    <property type="entry name" value="TPP_ENZYMES"/>
    <property type="match status" value="1"/>
</dbReference>
<evidence type="ECO:0000256" key="4">
    <source>
        <dbReference type="SAM" id="MobiDB-lite"/>
    </source>
</evidence>
<dbReference type="GO" id="GO:0003984">
    <property type="term" value="F:acetolactate synthase activity"/>
    <property type="evidence" value="ECO:0007669"/>
    <property type="project" value="TreeGrafter"/>
</dbReference>
<feature type="region of interest" description="Disordered" evidence="4">
    <location>
        <begin position="347"/>
        <end position="380"/>
    </location>
</feature>
<dbReference type="GO" id="GO:0000287">
    <property type="term" value="F:magnesium ion binding"/>
    <property type="evidence" value="ECO:0007669"/>
    <property type="project" value="InterPro"/>
</dbReference>
<dbReference type="EMBL" id="NXNI01000001">
    <property type="protein sequence ID" value="PCR91284.1"/>
    <property type="molecule type" value="Genomic_DNA"/>
</dbReference>
<dbReference type="Proteomes" id="UP000219689">
    <property type="component" value="Unassembled WGS sequence"/>
</dbReference>
<dbReference type="GO" id="GO:0005948">
    <property type="term" value="C:acetolactate synthase complex"/>
    <property type="evidence" value="ECO:0007669"/>
    <property type="project" value="TreeGrafter"/>
</dbReference>
<dbReference type="GO" id="GO:0009097">
    <property type="term" value="P:isoleucine biosynthetic process"/>
    <property type="evidence" value="ECO:0007669"/>
    <property type="project" value="TreeGrafter"/>
</dbReference>
<feature type="domain" description="Thiamine pyrophosphate enzyme central" evidence="5">
    <location>
        <begin position="187"/>
        <end position="342"/>
    </location>
</feature>
<evidence type="ECO:0000259" key="5">
    <source>
        <dbReference type="Pfam" id="PF00205"/>
    </source>
</evidence>
<feature type="compositionally biased region" description="Basic and acidic residues" evidence="4">
    <location>
        <begin position="347"/>
        <end position="360"/>
    </location>
</feature>
<dbReference type="RefSeq" id="WP_097380226.1">
    <property type="nucleotide sequence ID" value="NZ_NXNI01000001.1"/>
</dbReference>
<evidence type="ECO:0000313" key="8">
    <source>
        <dbReference type="EMBL" id="PCR91284.1"/>
    </source>
</evidence>
<dbReference type="GO" id="GO:0050660">
    <property type="term" value="F:flavin adenine dinucleotide binding"/>
    <property type="evidence" value="ECO:0007669"/>
    <property type="project" value="TreeGrafter"/>
</dbReference>
<feature type="domain" description="Thiamine pyrophosphate enzyme N-terminal TPP-binding" evidence="7">
    <location>
        <begin position="1"/>
        <end position="111"/>
    </location>
</feature>
<organism evidence="8 9">
    <name type="scientific">Natrinema ejinorense</name>
    <dbReference type="NCBI Taxonomy" id="373386"/>
    <lineage>
        <taxon>Archaea</taxon>
        <taxon>Methanobacteriati</taxon>
        <taxon>Methanobacteriota</taxon>
        <taxon>Stenosarchaea group</taxon>
        <taxon>Halobacteria</taxon>
        <taxon>Halobacteriales</taxon>
        <taxon>Natrialbaceae</taxon>
        <taxon>Natrinema</taxon>
    </lineage>
</organism>
<dbReference type="Pfam" id="PF02776">
    <property type="entry name" value="TPP_enzyme_N"/>
    <property type="match status" value="1"/>
</dbReference>